<organism evidence="2 3">
    <name type="scientific">Nyssa sinensis</name>
    <dbReference type="NCBI Taxonomy" id="561372"/>
    <lineage>
        <taxon>Eukaryota</taxon>
        <taxon>Viridiplantae</taxon>
        <taxon>Streptophyta</taxon>
        <taxon>Embryophyta</taxon>
        <taxon>Tracheophyta</taxon>
        <taxon>Spermatophyta</taxon>
        <taxon>Magnoliopsida</taxon>
        <taxon>eudicotyledons</taxon>
        <taxon>Gunneridae</taxon>
        <taxon>Pentapetalae</taxon>
        <taxon>asterids</taxon>
        <taxon>Cornales</taxon>
        <taxon>Nyssaceae</taxon>
        <taxon>Nyssa</taxon>
    </lineage>
</organism>
<sequence>MGFQALTRIYNLRLRFSEFRASHIVKRLSNKRYNISPHQGVLIQNLPQGKNANPWLPSSGYSKAKPSRAYTLEN</sequence>
<protein>
    <submittedName>
        <fullName evidence="2">Uncharacterized protein</fullName>
    </submittedName>
</protein>
<dbReference type="Proteomes" id="UP000325577">
    <property type="component" value="Linkage Group LG5"/>
</dbReference>
<evidence type="ECO:0000256" key="1">
    <source>
        <dbReference type="SAM" id="MobiDB-lite"/>
    </source>
</evidence>
<reference evidence="2 3" key="1">
    <citation type="submission" date="2019-09" db="EMBL/GenBank/DDBJ databases">
        <title>A chromosome-level genome assembly of the Chinese tupelo Nyssa sinensis.</title>
        <authorList>
            <person name="Yang X."/>
            <person name="Kang M."/>
            <person name="Yang Y."/>
            <person name="Xiong H."/>
            <person name="Wang M."/>
            <person name="Zhang Z."/>
            <person name="Wang Z."/>
            <person name="Wu H."/>
            <person name="Ma T."/>
            <person name="Liu J."/>
            <person name="Xi Z."/>
        </authorList>
    </citation>
    <scope>NUCLEOTIDE SEQUENCE [LARGE SCALE GENOMIC DNA]</scope>
    <source>
        <strain evidence="2">J267</strain>
        <tissue evidence="2">Leaf</tissue>
    </source>
</reference>
<gene>
    <name evidence="2" type="ORF">F0562_012065</name>
</gene>
<feature type="region of interest" description="Disordered" evidence="1">
    <location>
        <begin position="53"/>
        <end position="74"/>
    </location>
</feature>
<dbReference type="EMBL" id="CM018048">
    <property type="protein sequence ID" value="KAA8521373.1"/>
    <property type="molecule type" value="Genomic_DNA"/>
</dbReference>
<accession>A0A5J4ZRB4</accession>
<dbReference type="AlphaFoldDB" id="A0A5J4ZRB4"/>
<proteinExistence type="predicted"/>
<name>A0A5J4ZRB4_9ASTE</name>
<evidence type="ECO:0000313" key="3">
    <source>
        <dbReference type="Proteomes" id="UP000325577"/>
    </source>
</evidence>
<evidence type="ECO:0000313" key="2">
    <source>
        <dbReference type="EMBL" id="KAA8521373.1"/>
    </source>
</evidence>
<keyword evidence="3" id="KW-1185">Reference proteome</keyword>
<dbReference type="OrthoDB" id="1750920at2759"/>